<accession>A0A6J6DB49</accession>
<gene>
    <name evidence="1" type="ORF">UFOPK1619_00365</name>
</gene>
<evidence type="ECO:0000313" key="1">
    <source>
        <dbReference type="EMBL" id="CAB4560524.1"/>
    </source>
</evidence>
<dbReference type="EMBL" id="CAEZTI010000050">
    <property type="protein sequence ID" value="CAB4560524.1"/>
    <property type="molecule type" value="Genomic_DNA"/>
</dbReference>
<proteinExistence type="predicted"/>
<organism evidence="1">
    <name type="scientific">freshwater metagenome</name>
    <dbReference type="NCBI Taxonomy" id="449393"/>
    <lineage>
        <taxon>unclassified sequences</taxon>
        <taxon>metagenomes</taxon>
        <taxon>ecological metagenomes</taxon>
    </lineage>
</organism>
<dbReference type="Gene3D" id="1.10.10.10">
    <property type="entry name" value="Winged helix-like DNA-binding domain superfamily/Winged helix DNA-binding domain"/>
    <property type="match status" value="1"/>
</dbReference>
<protein>
    <submittedName>
        <fullName evidence="1">Unannotated protein</fullName>
    </submittedName>
</protein>
<name>A0A6J6DB49_9ZZZZ</name>
<dbReference type="AlphaFoldDB" id="A0A6J6DB49"/>
<sequence length="230" mass="25718">MTSFEVFTAEELISLFVEICSEVECIVEDDDEDTIGGTSLICDVGGLEFTCFLKGEEPFWNGLSLFSSRPAPPNPLHFCNRFNSGPHLSRAYQIQPLDDDDDFDVDADGRMKVMARQFIHFDGGVTLPHIAFLVYMWIEDLCTFNELEDDVDDDEAEFEIDFEIPDNLAGAAVSLIERITAFLEIRGSSNARGIAKALRVEKQKVNGVLYGNLKTFGKSADQPAIWSLKK</sequence>
<dbReference type="InterPro" id="IPR036388">
    <property type="entry name" value="WH-like_DNA-bd_sf"/>
</dbReference>
<reference evidence="1" key="1">
    <citation type="submission" date="2020-05" db="EMBL/GenBank/DDBJ databases">
        <authorList>
            <person name="Chiriac C."/>
            <person name="Salcher M."/>
            <person name="Ghai R."/>
            <person name="Kavagutti S V."/>
        </authorList>
    </citation>
    <scope>NUCLEOTIDE SEQUENCE</scope>
</reference>